<dbReference type="Pfam" id="PF26541">
    <property type="entry name" value="MafI2"/>
    <property type="match status" value="1"/>
</dbReference>
<gene>
    <name evidence="2" type="ORF">IF202_13790</name>
</gene>
<evidence type="ECO:0000313" key="2">
    <source>
        <dbReference type="EMBL" id="MBD5772108.1"/>
    </source>
</evidence>
<dbReference type="Proteomes" id="UP000604161">
    <property type="component" value="Unassembled WGS sequence"/>
</dbReference>
<dbReference type="RefSeq" id="WP_191595485.1">
    <property type="nucleotide sequence ID" value="NZ_JACYFC010000004.1"/>
</dbReference>
<keyword evidence="3" id="KW-1185">Reference proteome</keyword>
<keyword evidence="1" id="KW-0472">Membrane</keyword>
<protein>
    <submittedName>
        <fullName evidence="2">Uncharacterized protein</fullName>
    </submittedName>
</protein>
<accession>A0ABR8P1P2</accession>
<proteinExistence type="predicted"/>
<evidence type="ECO:0000256" key="1">
    <source>
        <dbReference type="SAM" id="Phobius"/>
    </source>
</evidence>
<sequence length="107" mass="12420">MRDQKSIERNLQLYDRVKMAWVTHLIGVISVLVRSIGLSYSEETKTISLHVVFESDPSEDEVELYEDAEAEFISGLDDEYLTYLDIKVMGKEAIEQPSWGFVFKRLE</sequence>
<dbReference type="EMBL" id="JACYFC010000004">
    <property type="protein sequence ID" value="MBD5772108.1"/>
    <property type="molecule type" value="Genomic_DNA"/>
</dbReference>
<organism evidence="2 3">
    <name type="scientific">Marinomonas colpomeniae</name>
    <dbReference type="NCBI Taxonomy" id="2774408"/>
    <lineage>
        <taxon>Bacteria</taxon>
        <taxon>Pseudomonadati</taxon>
        <taxon>Pseudomonadota</taxon>
        <taxon>Gammaproteobacteria</taxon>
        <taxon>Oceanospirillales</taxon>
        <taxon>Oceanospirillaceae</taxon>
        <taxon>Marinomonas</taxon>
    </lineage>
</organism>
<feature type="transmembrane region" description="Helical" evidence="1">
    <location>
        <begin position="21"/>
        <end position="40"/>
    </location>
</feature>
<dbReference type="InterPro" id="IPR058702">
    <property type="entry name" value="MafI2-like"/>
</dbReference>
<name>A0ABR8P1P2_9GAMM</name>
<comment type="caution">
    <text evidence="2">The sequence shown here is derived from an EMBL/GenBank/DDBJ whole genome shotgun (WGS) entry which is preliminary data.</text>
</comment>
<keyword evidence="1" id="KW-1133">Transmembrane helix</keyword>
<reference evidence="2 3" key="1">
    <citation type="submission" date="2020-09" db="EMBL/GenBank/DDBJ databases">
        <title>Marinomonas sp. nov., isolated from the cysticercosis algae of Qingdao, China.</title>
        <authorList>
            <person name="Sun X."/>
        </authorList>
    </citation>
    <scope>NUCLEOTIDE SEQUENCE [LARGE SCALE GENOMIC DNA]</scope>
    <source>
        <strain evidence="2 3">SM2066</strain>
    </source>
</reference>
<evidence type="ECO:0000313" key="3">
    <source>
        <dbReference type="Proteomes" id="UP000604161"/>
    </source>
</evidence>
<keyword evidence="1" id="KW-0812">Transmembrane</keyword>